<dbReference type="SMART" id="SM00558">
    <property type="entry name" value="JmjC"/>
    <property type="match status" value="1"/>
</dbReference>
<dbReference type="GO" id="GO:0016706">
    <property type="term" value="F:2-oxoglutarate-dependent dioxygenase activity"/>
    <property type="evidence" value="ECO:0007669"/>
    <property type="project" value="TreeGrafter"/>
</dbReference>
<comment type="cofactor">
    <cofactor evidence="1">
        <name>Fe(2+)</name>
        <dbReference type="ChEBI" id="CHEBI:29033"/>
    </cofactor>
</comment>
<dbReference type="PROSITE" id="PS51184">
    <property type="entry name" value="JMJC"/>
    <property type="match status" value="1"/>
</dbReference>
<dbReference type="RefSeq" id="WP_303493646.1">
    <property type="nucleotide sequence ID" value="NZ_JAUOPB010000013.1"/>
</dbReference>
<evidence type="ECO:0000256" key="3">
    <source>
        <dbReference type="ARBA" id="ARBA00023004"/>
    </source>
</evidence>
<protein>
    <submittedName>
        <fullName evidence="5">Cupin domain-containing protein</fullName>
        <ecNumber evidence="5">1.14.11.47</ecNumber>
    </submittedName>
</protein>
<dbReference type="Pfam" id="PF08007">
    <property type="entry name" value="JmjC_2"/>
    <property type="match status" value="1"/>
</dbReference>
<evidence type="ECO:0000313" key="6">
    <source>
        <dbReference type="Proteomes" id="UP001169760"/>
    </source>
</evidence>
<dbReference type="InterPro" id="IPR003347">
    <property type="entry name" value="JmjC_dom"/>
</dbReference>
<dbReference type="EMBL" id="JAUOPB010000013">
    <property type="protein sequence ID" value="MDO6424256.1"/>
    <property type="molecule type" value="Genomic_DNA"/>
</dbReference>
<evidence type="ECO:0000259" key="4">
    <source>
        <dbReference type="PROSITE" id="PS51184"/>
    </source>
</evidence>
<dbReference type="AlphaFoldDB" id="A0AAW7XCH2"/>
<feature type="domain" description="JmjC" evidence="4">
    <location>
        <begin position="107"/>
        <end position="235"/>
    </location>
</feature>
<evidence type="ECO:0000256" key="1">
    <source>
        <dbReference type="ARBA" id="ARBA00001954"/>
    </source>
</evidence>
<name>A0AAW7XCH2_9GAMM</name>
<comment type="caution">
    <text evidence="5">The sequence shown here is derived from an EMBL/GenBank/DDBJ whole genome shotgun (WGS) entry which is preliminary data.</text>
</comment>
<gene>
    <name evidence="5" type="ORF">Q4521_17355</name>
</gene>
<evidence type="ECO:0000256" key="2">
    <source>
        <dbReference type="ARBA" id="ARBA00022723"/>
    </source>
</evidence>
<accession>A0AAW7XCH2</accession>
<reference evidence="5" key="1">
    <citation type="submission" date="2023-07" db="EMBL/GenBank/DDBJ databases">
        <title>Genome content predicts the carbon catabolic preferences of heterotrophic bacteria.</title>
        <authorList>
            <person name="Gralka M."/>
        </authorList>
    </citation>
    <scope>NUCLEOTIDE SEQUENCE</scope>
    <source>
        <strain evidence="5">I3M17_2</strain>
    </source>
</reference>
<dbReference type="Gene3D" id="2.60.120.650">
    <property type="entry name" value="Cupin"/>
    <property type="match status" value="1"/>
</dbReference>
<dbReference type="GO" id="GO:0046872">
    <property type="term" value="F:metal ion binding"/>
    <property type="evidence" value="ECO:0007669"/>
    <property type="project" value="UniProtKB-KW"/>
</dbReference>
<dbReference type="Gene3D" id="3.40.366.30">
    <property type="entry name" value="50S ribosomal protein L16 arginine hydroxylase, Chain A, Domain 2"/>
    <property type="match status" value="1"/>
</dbReference>
<keyword evidence="3" id="KW-0408">Iron</keyword>
<dbReference type="PANTHER" id="PTHR13096">
    <property type="entry name" value="MINA53 MYC INDUCED NUCLEAR ANTIGEN"/>
    <property type="match status" value="1"/>
</dbReference>
<organism evidence="5 6">
    <name type="scientific">Saccharophagus degradans</name>
    <dbReference type="NCBI Taxonomy" id="86304"/>
    <lineage>
        <taxon>Bacteria</taxon>
        <taxon>Pseudomonadati</taxon>
        <taxon>Pseudomonadota</taxon>
        <taxon>Gammaproteobacteria</taxon>
        <taxon>Cellvibrionales</taxon>
        <taxon>Cellvibrionaceae</taxon>
        <taxon>Saccharophagus</taxon>
    </lineage>
</organism>
<dbReference type="Proteomes" id="UP001169760">
    <property type="component" value="Unassembled WGS sequence"/>
</dbReference>
<dbReference type="SUPFAM" id="SSF51197">
    <property type="entry name" value="Clavaminate synthase-like"/>
    <property type="match status" value="1"/>
</dbReference>
<evidence type="ECO:0000313" key="5">
    <source>
        <dbReference type="EMBL" id="MDO6424256.1"/>
    </source>
</evidence>
<proteinExistence type="predicted"/>
<sequence>MTQTLRPFTHLGDMPIETFLRDYWQKKPLLIRQALPNFESPLSADELAGLCLEDDVISRLIIETPQSSPFNSEWNVTHGPLPEDIFETLPENYWSLLVQHVDQLSPEVNQLLNLFRFIPNWRLDDVMISYAPDKGGVGPHFDYYDVFLLQGHGQRRWRLGQQCTSKSPMLANAPMKVLTEFDVQEDWVLNPGDILYVPPGLAHWGTAVGESITYSVGFRAPSHQDIVLDFSQEVASKIEEDNRYQDQFLTANKNAGEITGDAIEQLKHILQTYMQDEQALAQWLGKTMTQLNPGMVDEAENTIEPEEMANTPFTLSPFARATFYRADSNSEAYIFINGEVYSGSLELANTLSNYLPIDWLSCSDTDKLILETLAQQYLLVSLS</sequence>
<keyword evidence="2" id="KW-0479">Metal-binding</keyword>
<keyword evidence="5" id="KW-0560">Oxidoreductase</keyword>
<dbReference type="EC" id="1.14.11.47" evidence="5"/>
<dbReference type="CDD" id="cd02208">
    <property type="entry name" value="cupin_RmlC-like"/>
    <property type="match status" value="1"/>
</dbReference>
<dbReference type="PANTHER" id="PTHR13096:SF8">
    <property type="entry name" value="RIBOSOMAL OXYGENASE 1"/>
    <property type="match status" value="1"/>
</dbReference>
<dbReference type="InterPro" id="IPR039994">
    <property type="entry name" value="NO66-like"/>
</dbReference>